<feature type="compositionally biased region" description="Low complexity" evidence="1">
    <location>
        <begin position="532"/>
        <end position="546"/>
    </location>
</feature>
<dbReference type="PANTHER" id="PTHR45979:SF30">
    <property type="entry name" value="NUCLEOTIDYLTRANSFERASE"/>
    <property type="match status" value="1"/>
</dbReference>
<feature type="region of interest" description="Disordered" evidence="1">
    <location>
        <begin position="486"/>
        <end position="546"/>
    </location>
</feature>
<gene>
    <name evidence="2" type="ORF">F3Y22_tig00001349pilonHSYRG00027</name>
</gene>
<proteinExistence type="predicted"/>
<evidence type="ECO:0000313" key="3">
    <source>
        <dbReference type="Proteomes" id="UP000436088"/>
    </source>
</evidence>
<feature type="compositionally biased region" description="Polar residues" evidence="1">
    <location>
        <begin position="228"/>
        <end position="245"/>
    </location>
</feature>
<feature type="region of interest" description="Disordered" evidence="1">
    <location>
        <begin position="352"/>
        <end position="384"/>
    </location>
</feature>
<organism evidence="2 3">
    <name type="scientific">Hibiscus syriacus</name>
    <name type="common">Rose of Sharon</name>
    <dbReference type="NCBI Taxonomy" id="106335"/>
    <lineage>
        <taxon>Eukaryota</taxon>
        <taxon>Viridiplantae</taxon>
        <taxon>Streptophyta</taxon>
        <taxon>Embryophyta</taxon>
        <taxon>Tracheophyta</taxon>
        <taxon>Spermatophyta</taxon>
        <taxon>Magnoliopsida</taxon>
        <taxon>eudicotyledons</taxon>
        <taxon>Gunneridae</taxon>
        <taxon>Pentapetalae</taxon>
        <taxon>rosids</taxon>
        <taxon>malvids</taxon>
        <taxon>Malvales</taxon>
        <taxon>Malvaceae</taxon>
        <taxon>Malvoideae</taxon>
        <taxon>Hibiscus</taxon>
    </lineage>
</organism>
<dbReference type="GO" id="GO:0016787">
    <property type="term" value="F:hydrolase activity"/>
    <property type="evidence" value="ECO:0007669"/>
    <property type="project" value="UniProtKB-KW"/>
</dbReference>
<name>A0A6A3CUP2_HIBSY</name>
<feature type="region of interest" description="Disordered" evidence="1">
    <location>
        <begin position="309"/>
        <end position="335"/>
    </location>
</feature>
<dbReference type="PANTHER" id="PTHR45979">
    <property type="entry name" value="PAP/OAS1 SUBSTRATE-BINDING DOMAIN SUPERFAMILY"/>
    <property type="match status" value="1"/>
</dbReference>
<evidence type="ECO:0000256" key="1">
    <source>
        <dbReference type="SAM" id="MobiDB-lite"/>
    </source>
</evidence>
<protein>
    <submittedName>
        <fullName evidence="2">Alpha/beta-Hydrolases superfamily protein</fullName>
    </submittedName>
</protein>
<dbReference type="Proteomes" id="UP000436088">
    <property type="component" value="Unassembled WGS sequence"/>
</dbReference>
<feature type="compositionally biased region" description="Basic and acidic residues" evidence="1">
    <location>
        <begin position="280"/>
        <end position="293"/>
    </location>
</feature>
<comment type="caution">
    <text evidence="2">The sequence shown here is derived from an EMBL/GenBank/DDBJ whole genome shotgun (WGS) entry which is preliminary data.</text>
</comment>
<dbReference type="AlphaFoldDB" id="A0A6A3CUP2"/>
<reference evidence="2" key="1">
    <citation type="submission" date="2019-09" db="EMBL/GenBank/DDBJ databases">
        <title>Draft genome information of white flower Hibiscus syriacus.</title>
        <authorList>
            <person name="Kim Y.-M."/>
        </authorList>
    </citation>
    <scope>NUCLEOTIDE SEQUENCE [LARGE SCALE GENOMIC DNA]</scope>
    <source>
        <strain evidence="2">YM2019G1</strain>
    </source>
</reference>
<feature type="region of interest" description="Disordered" evidence="1">
    <location>
        <begin position="228"/>
        <end position="294"/>
    </location>
</feature>
<evidence type="ECO:0000313" key="2">
    <source>
        <dbReference type="EMBL" id="KAE8733285.1"/>
    </source>
</evidence>
<sequence>MKNMDSDMVARNKDKCLCDKSLSIRCSSTHQSIDALVVPISILNSCKEDSGLGTLGQDFSSIPGAQGMHQEEQDQVNMIASSASYGFNGQIPFPLNLAAGHLPFHSHSQSMGYNQRNLGGFIPTDIQMFPQGLVPSPLAHYFSGIGLASNAEDLVKPGSENCGFSEMCLREAELELQHEHDNSTKIKHKFSEETQGSTREDYIDVYRYQDNRGVDVYFNERTASSRPLVASHTSSYRNITSSESSWEGPPAKVSKPSSEKRGRKTVASVLPSAASRRGKIVSEHSSPADDIRDWNPQSIVSTEMAERTIAPQPSGSLPVTRHQIPGSEADQTDCSDPLLHVSSLLLAETGTPDASTSHFSCDEGSDNNDSGQNSKSSARPNQSEVLCTSSSLRKLCQDSRFPTHLVYPSPVVVSPVYSQGHFPLDGPRRPLPSNLSLFSPLMNCGPCTFPVAPPQTVSNRPASVYKRYADEMPRDRSGTMTYLLNPKASMREHHSANSRRGKHNYNRNGHHSDKEGNRNAHSKSRAAGAAKSHNGSTRSNSSLSSAASMPYATCPLPAMNTSEVSSNGPYIPSVVMLYPYDHNSGNSSPAELLQIGSLGPQWVYQA</sequence>
<keyword evidence="3" id="KW-1185">Reference proteome</keyword>
<dbReference type="InterPro" id="IPR058921">
    <property type="entry name" value="PAP/OAS1-rel"/>
</dbReference>
<accession>A0A6A3CUP2</accession>
<dbReference type="EMBL" id="VEPZ02000116">
    <property type="protein sequence ID" value="KAE8733285.1"/>
    <property type="molecule type" value="Genomic_DNA"/>
</dbReference>
<feature type="compositionally biased region" description="Basic residues" evidence="1">
    <location>
        <begin position="496"/>
        <end position="509"/>
    </location>
</feature>
<feature type="compositionally biased region" description="Polar residues" evidence="1">
    <location>
        <begin position="367"/>
        <end position="384"/>
    </location>
</feature>